<reference evidence="7" key="2">
    <citation type="submission" date="2025-08" db="UniProtKB">
        <authorList>
            <consortium name="Ensembl"/>
        </authorList>
    </citation>
    <scope>IDENTIFICATION</scope>
</reference>
<protein>
    <recommendedName>
        <fullName evidence="9">TIL domain-containing protein</fullName>
    </recommendedName>
</protein>
<dbReference type="InterPro" id="IPR050780">
    <property type="entry name" value="Mucin_vWF_Thrombospondin_sf"/>
</dbReference>
<dbReference type="GO" id="GO:0031012">
    <property type="term" value="C:extracellular matrix"/>
    <property type="evidence" value="ECO:0007669"/>
    <property type="project" value="TreeGrafter"/>
</dbReference>
<dbReference type="STRING" id="62062.ENSHHUP00000068319"/>
<keyword evidence="4" id="KW-1015">Disulfide bond</keyword>
<evidence type="ECO:0000259" key="5">
    <source>
        <dbReference type="Pfam" id="PF01826"/>
    </source>
</evidence>
<organism evidence="7 8">
    <name type="scientific">Hucho hucho</name>
    <name type="common">huchen</name>
    <dbReference type="NCBI Taxonomy" id="62062"/>
    <lineage>
        <taxon>Eukaryota</taxon>
        <taxon>Metazoa</taxon>
        <taxon>Chordata</taxon>
        <taxon>Craniata</taxon>
        <taxon>Vertebrata</taxon>
        <taxon>Euteleostomi</taxon>
        <taxon>Actinopterygii</taxon>
        <taxon>Neopterygii</taxon>
        <taxon>Teleostei</taxon>
        <taxon>Protacanthopterygii</taxon>
        <taxon>Salmoniformes</taxon>
        <taxon>Salmonidae</taxon>
        <taxon>Salmoninae</taxon>
        <taxon>Hucho</taxon>
    </lineage>
</organism>
<feature type="domain" description="VWF/SSPO/Zonadhesin-like cysteine-rich" evidence="6">
    <location>
        <begin position="1"/>
        <end position="39"/>
    </location>
</feature>
<evidence type="ECO:0008006" key="9">
    <source>
        <dbReference type="Google" id="ProtNLM"/>
    </source>
</evidence>
<reference evidence="8" key="1">
    <citation type="submission" date="2018-06" db="EMBL/GenBank/DDBJ databases">
        <title>Genome assembly of Danube salmon.</title>
        <authorList>
            <person name="Macqueen D.J."/>
            <person name="Gundappa M.K."/>
        </authorList>
    </citation>
    <scope>NUCLEOTIDE SEQUENCE [LARGE SCALE GENOMIC DNA]</scope>
</reference>
<evidence type="ECO:0000256" key="4">
    <source>
        <dbReference type="ARBA" id="ARBA00023157"/>
    </source>
</evidence>
<dbReference type="PANTHER" id="PTHR11339:SF408">
    <property type="entry name" value="MUCIN-5B"/>
    <property type="match status" value="1"/>
</dbReference>
<proteinExistence type="predicted"/>
<keyword evidence="8" id="KW-1185">Reference proteome</keyword>
<dbReference type="GO" id="GO:0005615">
    <property type="term" value="C:extracellular space"/>
    <property type="evidence" value="ECO:0007669"/>
    <property type="project" value="TreeGrafter"/>
</dbReference>
<dbReference type="Pfam" id="PF01826">
    <property type="entry name" value="TIL"/>
    <property type="match status" value="1"/>
</dbReference>
<dbReference type="InterPro" id="IPR036084">
    <property type="entry name" value="Ser_inhib-like_sf"/>
</dbReference>
<dbReference type="InterPro" id="IPR014853">
    <property type="entry name" value="VWF/SSPO/ZAN-like_Cys-rich_dom"/>
</dbReference>
<evidence type="ECO:0000313" key="8">
    <source>
        <dbReference type="Proteomes" id="UP000314982"/>
    </source>
</evidence>
<dbReference type="Pfam" id="PF08742">
    <property type="entry name" value="C8"/>
    <property type="match status" value="1"/>
</dbReference>
<dbReference type="Gene3D" id="2.10.25.10">
    <property type="entry name" value="Laminin"/>
    <property type="match status" value="1"/>
</dbReference>
<comment type="subcellular location">
    <subcellularLocation>
        <location evidence="1">Secreted</location>
    </subcellularLocation>
</comment>
<dbReference type="CDD" id="cd19941">
    <property type="entry name" value="TIL"/>
    <property type="match status" value="1"/>
</dbReference>
<accession>A0A4W5Q751</accession>
<dbReference type="InterPro" id="IPR002919">
    <property type="entry name" value="TIL_dom"/>
</dbReference>
<dbReference type="Ensembl" id="ENSHHUT00000070612.1">
    <property type="protein sequence ID" value="ENSHHUP00000068319.1"/>
    <property type="gene ID" value="ENSHHUG00000040282.1"/>
</dbReference>
<keyword evidence="2" id="KW-0964">Secreted</keyword>
<dbReference type="AlphaFoldDB" id="A0A4W5Q751"/>
<reference evidence="7" key="3">
    <citation type="submission" date="2025-09" db="UniProtKB">
        <authorList>
            <consortium name="Ensembl"/>
        </authorList>
    </citation>
    <scope>IDENTIFICATION</scope>
</reference>
<evidence type="ECO:0000256" key="2">
    <source>
        <dbReference type="ARBA" id="ARBA00022525"/>
    </source>
</evidence>
<dbReference type="Proteomes" id="UP000314982">
    <property type="component" value="Unassembled WGS sequence"/>
</dbReference>
<dbReference type="SUPFAM" id="SSF57567">
    <property type="entry name" value="Serine protease inhibitors"/>
    <property type="match status" value="1"/>
</dbReference>
<evidence type="ECO:0000259" key="6">
    <source>
        <dbReference type="Pfam" id="PF08742"/>
    </source>
</evidence>
<sequence length="101" mass="11202">MCHCGNSSATCACPTMSEYSRQCAHAGGKPQEWKTNQFCLKKCPFNMKYQECGSPCTDTCSNPQRNQHCQEHCTDGCFCPAGTCTHLLKTTSYVSYVTIIK</sequence>
<evidence type="ECO:0000313" key="7">
    <source>
        <dbReference type="Ensembl" id="ENSHHUP00000068319.1"/>
    </source>
</evidence>
<dbReference type="GeneTree" id="ENSGT00940000162219"/>
<dbReference type="FunFam" id="2.10.25.10:FF:000153">
    <property type="entry name" value="MUC5B isoform 1"/>
    <property type="match status" value="1"/>
</dbReference>
<evidence type="ECO:0000256" key="3">
    <source>
        <dbReference type="ARBA" id="ARBA00022737"/>
    </source>
</evidence>
<feature type="domain" description="TIL" evidence="5">
    <location>
        <begin position="43"/>
        <end position="86"/>
    </location>
</feature>
<name>A0A4W5Q751_9TELE</name>
<dbReference type="PANTHER" id="PTHR11339">
    <property type="entry name" value="EXTRACELLULAR MATRIX GLYCOPROTEIN RELATED"/>
    <property type="match status" value="1"/>
</dbReference>
<keyword evidence="3" id="KW-0677">Repeat</keyword>
<evidence type="ECO:0000256" key="1">
    <source>
        <dbReference type="ARBA" id="ARBA00004613"/>
    </source>
</evidence>